<dbReference type="STRING" id="1612202.SAMN05421734_10911"/>
<dbReference type="AlphaFoldDB" id="A0A1G6LP28"/>
<gene>
    <name evidence="1" type="ORF">SAMN05421734_10911</name>
</gene>
<reference evidence="2" key="1">
    <citation type="submission" date="2016-09" db="EMBL/GenBank/DDBJ databases">
        <authorList>
            <person name="Varghese N."/>
            <person name="Submissions S."/>
        </authorList>
    </citation>
    <scope>NUCLEOTIDE SEQUENCE [LARGE SCALE GENOMIC DNA]</scope>
    <source>
        <strain evidence="2">S5</strain>
    </source>
</reference>
<dbReference type="OrthoDB" id="2417337at2"/>
<dbReference type="InterPro" id="IPR010461">
    <property type="entry name" value="ComK"/>
</dbReference>
<name>A0A1G6LP28_9BACI</name>
<dbReference type="Pfam" id="PF06338">
    <property type="entry name" value="ComK"/>
    <property type="match status" value="1"/>
</dbReference>
<dbReference type="Proteomes" id="UP000242949">
    <property type="component" value="Unassembled WGS sequence"/>
</dbReference>
<evidence type="ECO:0000313" key="1">
    <source>
        <dbReference type="EMBL" id="SDC44505.1"/>
    </source>
</evidence>
<evidence type="ECO:0000313" key="2">
    <source>
        <dbReference type="Proteomes" id="UP000242949"/>
    </source>
</evidence>
<proteinExistence type="predicted"/>
<dbReference type="RefSeq" id="WP_090796522.1">
    <property type="nucleotide sequence ID" value="NZ_FMYI01000009.1"/>
</dbReference>
<organism evidence="1 2">
    <name type="scientific">Pelagirhabdus alkalitolerans</name>
    <dbReference type="NCBI Taxonomy" id="1612202"/>
    <lineage>
        <taxon>Bacteria</taxon>
        <taxon>Bacillati</taxon>
        <taxon>Bacillota</taxon>
        <taxon>Bacilli</taxon>
        <taxon>Bacillales</taxon>
        <taxon>Bacillaceae</taxon>
        <taxon>Pelagirhabdus</taxon>
    </lineage>
</organism>
<sequence length="177" mass="20182">MVVRTKTSHDLSHKTKAYIAAEKDGMWGTLVYEEGEKEPEFILKTPSKLIDIICETNGEKLLSRHDSAKILCGFNNKAPVALSVANNHYFFPTHSPNNPSCSWFSHSHIKEIHKGKYGDAIVMFRDHQKLEVPISAGIMTNQLHRTAQYRYLLQEQFKSINQKEALQFMLKALGFSC</sequence>
<protein>
    <submittedName>
        <fullName evidence="1">Competence protein ComK</fullName>
    </submittedName>
</protein>
<dbReference type="GO" id="GO:0030420">
    <property type="term" value="P:establishment of competence for transformation"/>
    <property type="evidence" value="ECO:0007669"/>
    <property type="project" value="InterPro"/>
</dbReference>
<dbReference type="EMBL" id="FMYI01000009">
    <property type="protein sequence ID" value="SDC44505.1"/>
    <property type="molecule type" value="Genomic_DNA"/>
</dbReference>
<accession>A0A1G6LP28</accession>
<keyword evidence="2" id="KW-1185">Reference proteome</keyword>